<sequence length="185" mass="20605">MSMNSTSLSIVAEYFRLFRFGNDIHGGSTAITQKHFLSNTMAPDVTDGTVVGLEMLLKNWEFMTRCLPNVDMQPIRIENGPTGVIIAIVSCTFTITETSLRLAFPYLSDRDEGYVIAVKLVGQELTMNGTYQFHYDEQSNRVTCIKPTLDILTPLLSLLGSLENVAHLFENAVITPECKIAYPFA</sequence>
<comment type="caution">
    <text evidence="1">The sequence shown here is derived from an EMBL/GenBank/DDBJ whole genome shotgun (WGS) entry which is preliminary data.</text>
</comment>
<organism evidence="1 2">
    <name type="scientific">Phytophthora megakarya</name>
    <dbReference type="NCBI Taxonomy" id="4795"/>
    <lineage>
        <taxon>Eukaryota</taxon>
        <taxon>Sar</taxon>
        <taxon>Stramenopiles</taxon>
        <taxon>Oomycota</taxon>
        <taxon>Peronosporomycetes</taxon>
        <taxon>Peronosporales</taxon>
        <taxon>Peronosporaceae</taxon>
        <taxon>Phytophthora</taxon>
    </lineage>
</organism>
<keyword evidence="2" id="KW-1185">Reference proteome</keyword>
<evidence type="ECO:0000313" key="1">
    <source>
        <dbReference type="EMBL" id="OWZ11446.1"/>
    </source>
</evidence>
<protein>
    <recommendedName>
        <fullName evidence="3">Bzip transcription factor</fullName>
    </recommendedName>
</protein>
<dbReference type="AlphaFoldDB" id="A0A225W178"/>
<dbReference type="EMBL" id="NBNE01002123">
    <property type="protein sequence ID" value="OWZ11446.1"/>
    <property type="molecule type" value="Genomic_DNA"/>
</dbReference>
<gene>
    <name evidence="1" type="ORF">PHMEG_00015532</name>
</gene>
<accession>A0A225W178</accession>
<reference evidence="2" key="1">
    <citation type="submission" date="2017-03" db="EMBL/GenBank/DDBJ databases">
        <title>Phytopthora megakarya and P. palmivora, two closely related causual agents of cacao black pod achieved similar genome size and gene model numbers by different mechanisms.</title>
        <authorList>
            <person name="Ali S."/>
            <person name="Shao J."/>
            <person name="Larry D.J."/>
            <person name="Kronmiller B."/>
            <person name="Shen D."/>
            <person name="Strem M.D."/>
            <person name="Melnick R.L."/>
            <person name="Guiltinan M.J."/>
            <person name="Tyler B.M."/>
            <person name="Meinhardt L.W."/>
            <person name="Bailey B.A."/>
        </authorList>
    </citation>
    <scope>NUCLEOTIDE SEQUENCE [LARGE SCALE GENOMIC DNA]</scope>
    <source>
        <strain evidence="2">zdho120</strain>
    </source>
</reference>
<proteinExistence type="predicted"/>
<evidence type="ECO:0000313" key="2">
    <source>
        <dbReference type="Proteomes" id="UP000198211"/>
    </source>
</evidence>
<evidence type="ECO:0008006" key="3">
    <source>
        <dbReference type="Google" id="ProtNLM"/>
    </source>
</evidence>
<name>A0A225W178_9STRA</name>
<dbReference type="Proteomes" id="UP000198211">
    <property type="component" value="Unassembled WGS sequence"/>
</dbReference>